<dbReference type="InterPro" id="IPR002017">
    <property type="entry name" value="Spectrin_repeat"/>
</dbReference>
<dbReference type="GO" id="GO:0005737">
    <property type="term" value="C:cytoplasm"/>
    <property type="evidence" value="ECO:0007669"/>
    <property type="project" value="TreeGrafter"/>
</dbReference>
<evidence type="ECO:0000256" key="7">
    <source>
        <dbReference type="ARBA" id="ARBA00023242"/>
    </source>
</evidence>
<organism evidence="12 13">
    <name type="scientific">Nezara viridula</name>
    <name type="common">Southern green stink bug</name>
    <name type="synonym">Cimex viridulus</name>
    <dbReference type="NCBI Taxonomy" id="85310"/>
    <lineage>
        <taxon>Eukaryota</taxon>
        <taxon>Metazoa</taxon>
        <taxon>Ecdysozoa</taxon>
        <taxon>Arthropoda</taxon>
        <taxon>Hexapoda</taxon>
        <taxon>Insecta</taxon>
        <taxon>Pterygota</taxon>
        <taxon>Neoptera</taxon>
        <taxon>Paraneoptera</taxon>
        <taxon>Hemiptera</taxon>
        <taxon>Heteroptera</taxon>
        <taxon>Panheteroptera</taxon>
        <taxon>Pentatomomorpha</taxon>
        <taxon>Pentatomoidea</taxon>
        <taxon>Pentatomidae</taxon>
        <taxon>Pentatominae</taxon>
        <taxon>Nezara</taxon>
    </lineage>
</organism>
<evidence type="ECO:0000313" key="13">
    <source>
        <dbReference type="Proteomes" id="UP001152798"/>
    </source>
</evidence>
<proteinExistence type="inferred from homology"/>
<dbReference type="InterPro" id="IPR018159">
    <property type="entry name" value="Spectrin/alpha-actinin"/>
</dbReference>
<keyword evidence="13" id="KW-1185">Reference proteome</keyword>
<evidence type="ECO:0000256" key="3">
    <source>
        <dbReference type="ARBA" id="ARBA00022692"/>
    </source>
</evidence>
<dbReference type="Pfam" id="PF10541">
    <property type="entry name" value="KASH"/>
    <property type="match status" value="1"/>
</dbReference>
<dbReference type="FunFam" id="1.20.58.60:FF:000171">
    <property type="entry name" value="Uncharacterized protein, isoform B"/>
    <property type="match status" value="1"/>
</dbReference>
<name>A0A9P0HKR5_NEZVI</name>
<dbReference type="PANTHER" id="PTHR47535:SF1">
    <property type="entry name" value="NESPRIN-1"/>
    <property type="match status" value="1"/>
</dbReference>
<dbReference type="EMBL" id="OV725081">
    <property type="protein sequence ID" value="CAH1403534.1"/>
    <property type="molecule type" value="Genomic_DNA"/>
</dbReference>
<feature type="coiled-coil region" evidence="9">
    <location>
        <begin position="1026"/>
        <end position="1053"/>
    </location>
</feature>
<dbReference type="InterPro" id="IPR012315">
    <property type="entry name" value="KASH"/>
</dbReference>
<feature type="topological domain" description="Perinuclear space" evidence="8">
    <location>
        <begin position="1159"/>
        <end position="1186"/>
    </location>
</feature>
<dbReference type="Gene3D" id="1.20.58.60">
    <property type="match status" value="3"/>
</dbReference>
<dbReference type="OrthoDB" id="6618337at2759"/>
<keyword evidence="5 10" id="KW-1133">Transmembrane helix</keyword>
<dbReference type="GO" id="GO:0034993">
    <property type="term" value="C:meiotic nuclear membrane microtubule tethering complex"/>
    <property type="evidence" value="ECO:0007669"/>
    <property type="project" value="TreeGrafter"/>
</dbReference>
<keyword evidence="7" id="KW-0539">Nucleus</keyword>
<dbReference type="GO" id="GO:0051015">
    <property type="term" value="F:actin filament binding"/>
    <property type="evidence" value="ECO:0007669"/>
    <property type="project" value="TreeGrafter"/>
</dbReference>
<comment type="subcellular location">
    <subcellularLocation>
        <location evidence="1">Nucleus membrane</location>
    </subcellularLocation>
</comment>
<evidence type="ECO:0000256" key="8">
    <source>
        <dbReference type="PROSITE-ProRule" id="PRU00385"/>
    </source>
</evidence>
<dbReference type="AlphaFoldDB" id="A0A9P0HKR5"/>
<reference evidence="12" key="1">
    <citation type="submission" date="2022-01" db="EMBL/GenBank/DDBJ databases">
        <authorList>
            <person name="King R."/>
        </authorList>
    </citation>
    <scope>NUCLEOTIDE SEQUENCE</scope>
</reference>
<feature type="topological domain" description="Cytoplasmic" evidence="8">
    <location>
        <begin position="1"/>
        <end position="1137"/>
    </location>
</feature>
<evidence type="ECO:0000259" key="11">
    <source>
        <dbReference type="PROSITE" id="PS51049"/>
    </source>
</evidence>
<dbReference type="Pfam" id="PF00435">
    <property type="entry name" value="Spectrin"/>
    <property type="match status" value="3"/>
</dbReference>
<dbReference type="SUPFAM" id="SSF46966">
    <property type="entry name" value="Spectrin repeat"/>
    <property type="match status" value="4"/>
</dbReference>
<gene>
    <name evidence="12" type="ORF">NEZAVI_LOCUS12134</name>
</gene>
<evidence type="ECO:0000313" key="12">
    <source>
        <dbReference type="EMBL" id="CAH1403534.1"/>
    </source>
</evidence>
<dbReference type="GO" id="GO:0005640">
    <property type="term" value="C:nuclear outer membrane"/>
    <property type="evidence" value="ECO:0007669"/>
    <property type="project" value="TreeGrafter"/>
</dbReference>
<comment type="similarity">
    <text evidence="2">Belongs to the nesprin family.</text>
</comment>
<feature type="coiled-coil region" evidence="9">
    <location>
        <begin position="904"/>
        <end position="961"/>
    </location>
</feature>
<dbReference type="InterPro" id="IPR052403">
    <property type="entry name" value="LINC-complex_assoc"/>
</dbReference>
<feature type="coiled-coil region" evidence="9">
    <location>
        <begin position="384"/>
        <end position="418"/>
    </location>
</feature>
<dbReference type="Proteomes" id="UP001152798">
    <property type="component" value="Chromosome 5"/>
</dbReference>
<dbReference type="PROSITE" id="PS51049">
    <property type="entry name" value="KASH"/>
    <property type="match status" value="1"/>
</dbReference>
<evidence type="ECO:0000256" key="2">
    <source>
        <dbReference type="ARBA" id="ARBA00008619"/>
    </source>
</evidence>
<dbReference type="SMART" id="SM00150">
    <property type="entry name" value="SPEC"/>
    <property type="match status" value="3"/>
</dbReference>
<evidence type="ECO:0000256" key="6">
    <source>
        <dbReference type="ARBA" id="ARBA00023136"/>
    </source>
</evidence>
<keyword evidence="6 8" id="KW-0472">Membrane</keyword>
<evidence type="ECO:0000256" key="10">
    <source>
        <dbReference type="SAM" id="Phobius"/>
    </source>
</evidence>
<feature type="transmembrane region" description="Helical" evidence="10">
    <location>
        <begin position="1138"/>
        <end position="1159"/>
    </location>
</feature>
<protein>
    <recommendedName>
        <fullName evidence="11">KASH domain-containing protein</fullName>
    </recommendedName>
</protein>
<sequence>MEEWEKKQEAVKQVQELADQIAQATGIEGILAPEVNLLTRKLAEAKEIISPPPVEPAVKLRTQLIEAIQEKLDRVPEGSTTEQLISLRNSLLDLGKADAQLSSIASSSAPDVPLNDLLQLWEKAYRQTFKNYHQLSSQFAKTEDFTTVVNLWKDYLIHVRHFLDSELPQHYHELHEHNHLCQVHYTVLSSQKSLLPAESSALDQNTVQQLNLLTNMHNETLASIMEKQKQIESRITVWDKYRQDQTNLMDWLKNMEKERNQLKLRYIHSETIAKTIAKIEELLMRIAEGECLEMSLKEQLLTIIPFCDESVSSSLQIEQASLSHRLSNLHAALLTWKDYLEKVKSNIDLYEKHVQSVENSIDKIQNILIKENKFNVDSEDPKHLENKLQTIMTVSNNVRELSKEVESLEDAMDLLKDCLSPTDLKTMTQRCWLLSQQQNEFEHQLTIAEHVINDKLQISKVYDQRALRFLSWLSSMNHKLSTLPNDAASALSVVEREIRAEGIPKLAEEMDDLRVWIHEMETKLSTPIVLKQASKKFINSKIKEHKAIQDDIENKSTKVKDILKLCESLLTDCESCNITLDVEAITLAMASLESRWKNISSLSSQRKLSLENLIAVLEKAQKLAEEQKVWLKELDTKIGNSEKQLKSANLAMLPDMEENITKLVTDLNSGNSGGLSNVDAMYLSLHSEYKLPEEILKVPENLLKKWEELRHRANELSAEIRTRGTDREQWTRSAAKAVAAMAKVDALLTLAEVQESHEIEFEDQSVEVNTLRFETDQSTQVDTLGWSPPIARKGAFSEELIKTTEELEILLTNETLIDQCSASKEEALVDRIKYLGERFDFLRVSALKKQNQLRETSARGRLTCPLCSNKNWQQLDNDLWRLEQWLQYAEGSLSSQPSNPPSSIEQLEDVIQDQRELLLDLDSHRSLVVSMNIVGTHLAEHTEDEARAKELRNRLMAANKQWELVCELATAWQAKLQTALMQNHEFHDTMAELTEWLEKTETSIRQAEPIDLTDPTQIIQAKYTKFKEMHEEVERCEARVRSLEEAARQVLSDEDRAIERLGRLRLRLISLSRLISSYINSLSATLGQHPPADLSPLNLSQQLLDNASLGNEHPTSGDEVDTSTLVRCHRFLGRVMRASLPISAFLLLLLGAASFIPVVEQDFTCANSFLYNMAPVLRYPNGRPPT</sequence>
<dbReference type="SMART" id="SM01249">
    <property type="entry name" value="KASH"/>
    <property type="match status" value="1"/>
</dbReference>
<feature type="coiled-coil region" evidence="9">
    <location>
        <begin position="607"/>
        <end position="651"/>
    </location>
</feature>
<evidence type="ECO:0000256" key="1">
    <source>
        <dbReference type="ARBA" id="ARBA00004126"/>
    </source>
</evidence>
<evidence type="ECO:0000256" key="9">
    <source>
        <dbReference type="SAM" id="Coils"/>
    </source>
</evidence>
<feature type="domain" description="KASH" evidence="11">
    <location>
        <begin position="1129"/>
        <end position="1186"/>
    </location>
</feature>
<evidence type="ECO:0000256" key="5">
    <source>
        <dbReference type="ARBA" id="ARBA00022989"/>
    </source>
</evidence>
<dbReference type="CDD" id="cd00176">
    <property type="entry name" value="SPEC"/>
    <property type="match status" value="2"/>
</dbReference>
<dbReference type="GO" id="GO:0007097">
    <property type="term" value="P:nuclear migration"/>
    <property type="evidence" value="ECO:0007669"/>
    <property type="project" value="TreeGrafter"/>
</dbReference>
<keyword evidence="9" id="KW-0175">Coiled coil</keyword>
<keyword evidence="4" id="KW-0677">Repeat</keyword>
<keyword evidence="3 8" id="KW-0812">Transmembrane</keyword>
<dbReference type="PANTHER" id="PTHR47535">
    <property type="entry name" value="MUSCLE-SPECIFIC PROTEIN 300 KDA, ISOFORM G"/>
    <property type="match status" value="1"/>
</dbReference>
<evidence type="ECO:0000256" key="4">
    <source>
        <dbReference type="ARBA" id="ARBA00022737"/>
    </source>
</evidence>
<accession>A0A9P0HKR5</accession>